<dbReference type="PROSITE" id="PS51462">
    <property type="entry name" value="NUDIX"/>
    <property type="match status" value="1"/>
</dbReference>
<comment type="similarity">
    <text evidence="2">Belongs to the Nudix hydrolase family.</text>
</comment>
<dbReference type="PANTHER" id="PTHR43758">
    <property type="entry name" value="7,8-DIHYDRO-8-OXOGUANINE TRIPHOSPHATASE"/>
    <property type="match status" value="1"/>
</dbReference>
<evidence type="ECO:0000313" key="7">
    <source>
        <dbReference type="EMBL" id="TYB44330.1"/>
    </source>
</evidence>
<dbReference type="AlphaFoldDB" id="A0A5D0NIS9"/>
<gene>
    <name evidence="7" type="ORF">FXF69_24760</name>
</gene>
<accession>A0A5D0NIS9</accession>
<evidence type="ECO:0000256" key="1">
    <source>
        <dbReference type="ARBA" id="ARBA00001946"/>
    </source>
</evidence>
<evidence type="ECO:0000256" key="4">
    <source>
        <dbReference type="ARBA" id="ARBA00022801"/>
    </source>
</evidence>
<dbReference type="PANTHER" id="PTHR43758:SF2">
    <property type="entry name" value="OXIDIZED PURINE NUCLEOSIDE TRIPHOSPHATE HYDROLASE"/>
    <property type="match status" value="1"/>
</dbReference>
<sequence length="152" mass="16959">MRRIGARPEAPVFVREDRAVTTTIDKIAWIHLENGRILSTRSLGKDVYYLPGGKREEGESDLDTLVREIEEELAVAIVPATAAHVGTFRAQAHGHTVGVTVQMTCYTADHHGRPTPSSEIAEVVWLTYADRDRVSPVDQIIFDHLHQSGRLH</sequence>
<evidence type="ECO:0000256" key="5">
    <source>
        <dbReference type="ARBA" id="ARBA00022842"/>
    </source>
</evidence>
<dbReference type="GO" id="GO:0046872">
    <property type="term" value="F:metal ion binding"/>
    <property type="evidence" value="ECO:0007669"/>
    <property type="project" value="UniProtKB-KW"/>
</dbReference>
<evidence type="ECO:0000313" key="8">
    <source>
        <dbReference type="Proteomes" id="UP000323380"/>
    </source>
</evidence>
<dbReference type="GO" id="GO:0005737">
    <property type="term" value="C:cytoplasm"/>
    <property type="evidence" value="ECO:0007669"/>
    <property type="project" value="TreeGrafter"/>
</dbReference>
<dbReference type="CDD" id="cd04690">
    <property type="entry name" value="NUDIX_Hydrolase"/>
    <property type="match status" value="1"/>
</dbReference>
<name>A0A5D0NIS9_9ACTN</name>
<dbReference type="GO" id="GO:0008413">
    <property type="term" value="F:8-oxo-7,8-dihydroguanosine triphosphate pyrophosphatase activity"/>
    <property type="evidence" value="ECO:0007669"/>
    <property type="project" value="TreeGrafter"/>
</dbReference>
<evidence type="ECO:0000256" key="2">
    <source>
        <dbReference type="ARBA" id="ARBA00005582"/>
    </source>
</evidence>
<feature type="domain" description="Nudix hydrolase" evidence="6">
    <location>
        <begin position="5"/>
        <end position="147"/>
    </location>
</feature>
<comment type="cofactor">
    <cofactor evidence="1">
        <name>Mg(2+)</name>
        <dbReference type="ChEBI" id="CHEBI:18420"/>
    </cofactor>
</comment>
<reference evidence="7 8" key="1">
    <citation type="submission" date="2019-08" db="EMBL/GenBank/DDBJ databases">
        <title>Actinomadura sp. nov. CYP1-5 isolated from mountain soil.</title>
        <authorList>
            <person name="Songsumanus A."/>
            <person name="Kuncharoen N."/>
            <person name="Kudo T."/>
            <person name="Yuki M."/>
            <person name="Igarashi Y."/>
            <person name="Tanasupawat S."/>
        </authorList>
    </citation>
    <scope>NUCLEOTIDE SEQUENCE [LARGE SCALE GENOMIC DNA]</scope>
    <source>
        <strain evidence="7 8">JCM 14158</strain>
    </source>
</reference>
<dbReference type="Proteomes" id="UP000323380">
    <property type="component" value="Unassembled WGS sequence"/>
</dbReference>
<dbReference type="SUPFAM" id="SSF55811">
    <property type="entry name" value="Nudix"/>
    <property type="match status" value="1"/>
</dbReference>
<keyword evidence="5" id="KW-0460">Magnesium</keyword>
<organism evidence="7 8">
    <name type="scientific">Actinomadura chibensis</name>
    <dbReference type="NCBI Taxonomy" id="392828"/>
    <lineage>
        <taxon>Bacteria</taxon>
        <taxon>Bacillati</taxon>
        <taxon>Actinomycetota</taxon>
        <taxon>Actinomycetes</taxon>
        <taxon>Streptosporangiales</taxon>
        <taxon>Thermomonosporaceae</taxon>
        <taxon>Actinomadura</taxon>
    </lineage>
</organism>
<dbReference type="EMBL" id="VSFG01000005">
    <property type="protein sequence ID" value="TYB44330.1"/>
    <property type="molecule type" value="Genomic_DNA"/>
</dbReference>
<dbReference type="GO" id="GO:0042262">
    <property type="term" value="P:DNA protection"/>
    <property type="evidence" value="ECO:0007669"/>
    <property type="project" value="TreeGrafter"/>
</dbReference>
<keyword evidence="4" id="KW-0378">Hydrolase</keyword>
<dbReference type="Pfam" id="PF00293">
    <property type="entry name" value="NUDIX"/>
    <property type="match status" value="1"/>
</dbReference>
<dbReference type="Gene3D" id="3.90.79.10">
    <property type="entry name" value="Nucleoside Triphosphate Pyrophosphohydrolase"/>
    <property type="match status" value="1"/>
</dbReference>
<dbReference type="InterPro" id="IPR000086">
    <property type="entry name" value="NUDIX_hydrolase_dom"/>
</dbReference>
<comment type="caution">
    <text evidence="7">The sequence shown here is derived from an EMBL/GenBank/DDBJ whole genome shotgun (WGS) entry which is preliminary data.</text>
</comment>
<keyword evidence="3" id="KW-0479">Metal-binding</keyword>
<keyword evidence="8" id="KW-1185">Reference proteome</keyword>
<evidence type="ECO:0000259" key="6">
    <source>
        <dbReference type="PROSITE" id="PS51462"/>
    </source>
</evidence>
<proteinExistence type="inferred from homology"/>
<protein>
    <submittedName>
        <fullName evidence="7">NUDIX domain-containing protein</fullName>
    </submittedName>
</protein>
<dbReference type="STRING" id="1220554.GCA_001552135_05848"/>
<dbReference type="InterPro" id="IPR015797">
    <property type="entry name" value="NUDIX_hydrolase-like_dom_sf"/>
</dbReference>
<evidence type="ECO:0000256" key="3">
    <source>
        <dbReference type="ARBA" id="ARBA00022723"/>
    </source>
</evidence>